<dbReference type="OrthoDB" id="4962734at2"/>
<reference evidence="3 4" key="1">
    <citation type="submission" date="2014-11" db="EMBL/GenBank/DDBJ databases">
        <title>Draft Genome Sequence of Brevibacterium linens AE038-8.</title>
        <authorList>
            <person name="Maizel D."/>
            <person name="Utturkar S.M."/>
            <person name="Brown S.D."/>
            <person name="Ferrero M."/>
            <person name="Rosen B.P."/>
        </authorList>
    </citation>
    <scope>NUCLEOTIDE SEQUENCE [LARGE SCALE GENOMIC DNA]</scope>
    <source>
        <strain evidence="3 4">AE038-8</strain>
    </source>
</reference>
<evidence type="ECO:0000256" key="2">
    <source>
        <dbReference type="SAM" id="Phobius"/>
    </source>
</evidence>
<dbReference type="PATRIC" id="fig|1703.6.peg.1851"/>
<keyword evidence="2" id="KW-1133">Transmembrane helix</keyword>
<comment type="caution">
    <text evidence="3">The sequence shown here is derived from an EMBL/GenBank/DDBJ whole genome shotgun (WGS) entry which is preliminary data.</text>
</comment>
<dbReference type="Proteomes" id="UP000031488">
    <property type="component" value="Unassembled WGS sequence"/>
</dbReference>
<proteinExistence type="predicted"/>
<keyword evidence="4" id="KW-1185">Reference proteome</keyword>
<evidence type="ECO:0000256" key="1">
    <source>
        <dbReference type="SAM" id="MobiDB-lite"/>
    </source>
</evidence>
<dbReference type="RefSeq" id="WP_039209691.1">
    <property type="nucleotide sequence ID" value="NZ_JTJZ01000019.1"/>
</dbReference>
<dbReference type="AlphaFoldDB" id="A0A0B9ASG0"/>
<accession>A0A0B9ASG0</accession>
<dbReference type="EMBL" id="JTJZ01000019">
    <property type="protein sequence ID" value="KHS52310.1"/>
    <property type="molecule type" value="Genomic_DNA"/>
</dbReference>
<feature type="region of interest" description="Disordered" evidence="1">
    <location>
        <begin position="62"/>
        <end position="176"/>
    </location>
</feature>
<evidence type="ECO:0000313" key="3">
    <source>
        <dbReference type="EMBL" id="KHS52310.1"/>
    </source>
</evidence>
<sequence length="562" mass="59147">MPRALISVSDDGFTYTTLNGATSRYSDTGQAITYLGDYAKATETPLTVTIDDGTKTTEIGIDATGRVGAAPKQDTTAEDVAGESSTASAARGSVDGSTDSSAESTGQTGHSENADQSTNGQAAGGQNGYAAQDDSAGSNGDSYPMGTPFSGPAAPATPTVKKTPVRKRSARNRPQRLKKITVPGLVLIGLAILMIGAFVVPNIVPVDSPDTPQTIGSEQQVNPASELSVDKTKDIVPSYDNSPTWEAKVPKRASVTASDRGVLLVNDNRLEVLDADTGKSRYKTKIDESPTFAVDTVIDGQPALLWQSGNTAEALFDGESEPKSYQLPEKARITSAGKSVLIKSGNKLSTFGADGLENVPTPQAGSTPMAIDNDELFSSDWNGPVTAKNIKSGEERSIDLESPGDELKIIDWISAGHGKAITLWGEQGASTNSGHRIQLVVHSLEDGSILSTVTTTTDIVGEKSWVRGQAGERAYIGPYLFDLESGLLLMDVSSRDIHLSEPRGSIVPCTMDTNTSCLLAGKQAFKTDTDLLAVVDKGEKALVLGDDSTVRAYPKKSETQDR</sequence>
<dbReference type="InterPro" id="IPR011047">
    <property type="entry name" value="Quinoprotein_ADH-like_sf"/>
</dbReference>
<organism evidence="3 4">
    <name type="scientific">Brevibacterium linens</name>
    <dbReference type="NCBI Taxonomy" id="1703"/>
    <lineage>
        <taxon>Bacteria</taxon>
        <taxon>Bacillati</taxon>
        <taxon>Actinomycetota</taxon>
        <taxon>Actinomycetes</taxon>
        <taxon>Micrococcales</taxon>
        <taxon>Brevibacteriaceae</taxon>
        <taxon>Brevibacterium</taxon>
    </lineage>
</organism>
<dbReference type="SUPFAM" id="SSF50998">
    <property type="entry name" value="Quinoprotein alcohol dehydrogenase-like"/>
    <property type="match status" value="1"/>
</dbReference>
<feature type="compositionally biased region" description="Polar residues" evidence="1">
    <location>
        <begin position="95"/>
        <end position="118"/>
    </location>
</feature>
<gene>
    <name evidence="3" type="ORF">AE0388_1960</name>
</gene>
<feature type="compositionally biased region" description="Basic residues" evidence="1">
    <location>
        <begin position="163"/>
        <end position="176"/>
    </location>
</feature>
<keyword evidence="2" id="KW-0472">Membrane</keyword>
<protein>
    <submittedName>
        <fullName evidence="3">Uncharacterized protein</fullName>
    </submittedName>
</protein>
<name>A0A0B9ASG0_BRELN</name>
<feature type="transmembrane region" description="Helical" evidence="2">
    <location>
        <begin position="180"/>
        <end position="200"/>
    </location>
</feature>
<evidence type="ECO:0000313" key="4">
    <source>
        <dbReference type="Proteomes" id="UP000031488"/>
    </source>
</evidence>
<keyword evidence="2" id="KW-0812">Transmembrane</keyword>